<keyword evidence="2" id="KW-1185">Reference proteome</keyword>
<evidence type="ECO:0000313" key="2">
    <source>
        <dbReference type="Proteomes" id="UP000003835"/>
    </source>
</evidence>
<gene>
    <name evidence="1" type="ORF">MC7420_7163</name>
</gene>
<proteinExistence type="predicted"/>
<dbReference type="AlphaFoldDB" id="B4VHP7"/>
<dbReference type="STRING" id="118168.MC7420_7163"/>
<dbReference type="EMBL" id="DS989841">
    <property type="protein sequence ID" value="EDX78510.1"/>
    <property type="molecule type" value="Genomic_DNA"/>
</dbReference>
<reference evidence="1 2" key="1">
    <citation type="submission" date="2008-07" db="EMBL/GenBank/DDBJ databases">
        <authorList>
            <person name="Tandeau de Marsac N."/>
            <person name="Ferriera S."/>
            <person name="Johnson J."/>
            <person name="Kravitz S."/>
            <person name="Beeson K."/>
            <person name="Sutton G."/>
            <person name="Rogers Y.-H."/>
            <person name="Friedman R."/>
            <person name="Frazier M."/>
            <person name="Venter J.C."/>
        </authorList>
    </citation>
    <scope>NUCLEOTIDE SEQUENCE [LARGE SCALE GENOMIC DNA]</scope>
    <source>
        <strain evidence="1 2">PCC 7420</strain>
    </source>
</reference>
<organism evidence="1 2">
    <name type="scientific">Coleofasciculus chthonoplastes PCC 7420</name>
    <dbReference type="NCBI Taxonomy" id="118168"/>
    <lineage>
        <taxon>Bacteria</taxon>
        <taxon>Bacillati</taxon>
        <taxon>Cyanobacteriota</taxon>
        <taxon>Cyanophyceae</taxon>
        <taxon>Coleofasciculales</taxon>
        <taxon>Coleofasciculaceae</taxon>
        <taxon>Coleofasciculus</taxon>
    </lineage>
</organism>
<evidence type="ECO:0000313" key="1">
    <source>
        <dbReference type="EMBL" id="EDX78510.1"/>
    </source>
</evidence>
<dbReference type="HOGENOM" id="CLU_3268451_0_0_3"/>
<dbReference type="Proteomes" id="UP000003835">
    <property type="component" value="Unassembled WGS sequence"/>
</dbReference>
<accession>B4VHP7</accession>
<name>B4VHP7_9CYAN</name>
<sequence length="41" mass="4713">MLRHYVKLKMCPVYLIVMSLMPSNPKTILLSPSAKPAPMRR</sequence>
<protein>
    <submittedName>
        <fullName evidence="1">Uncharacterized protein</fullName>
    </submittedName>
</protein>